<keyword evidence="4 7" id="KW-0732">Signal</keyword>
<evidence type="ECO:0000256" key="2">
    <source>
        <dbReference type="ARBA" id="ARBA00008610"/>
    </source>
</evidence>
<dbReference type="Pfam" id="PF02608">
    <property type="entry name" value="Bmp"/>
    <property type="match status" value="1"/>
</dbReference>
<evidence type="ECO:0000313" key="9">
    <source>
        <dbReference type="EMBL" id="TWI89508.1"/>
    </source>
</evidence>
<evidence type="ECO:0000256" key="3">
    <source>
        <dbReference type="ARBA" id="ARBA00022475"/>
    </source>
</evidence>
<evidence type="ECO:0000259" key="8">
    <source>
        <dbReference type="Pfam" id="PF02608"/>
    </source>
</evidence>
<comment type="subcellular location">
    <subcellularLocation>
        <location evidence="1">Cell membrane</location>
        <topology evidence="1">Lipid-anchor</topology>
    </subcellularLocation>
</comment>
<dbReference type="CDD" id="cd06354">
    <property type="entry name" value="PBP1_PrnA-like"/>
    <property type="match status" value="1"/>
</dbReference>
<keyword evidence="3" id="KW-1003">Cell membrane</keyword>
<dbReference type="InterPro" id="IPR050957">
    <property type="entry name" value="BMP_lipoprotein"/>
</dbReference>
<evidence type="ECO:0000256" key="1">
    <source>
        <dbReference type="ARBA" id="ARBA00004193"/>
    </source>
</evidence>
<dbReference type="InterPro" id="IPR028082">
    <property type="entry name" value="Peripla_BP_I"/>
</dbReference>
<dbReference type="RefSeq" id="WP_145342185.1">
    <property type="nucleotide sequence ID" value="NZ_SMLY01000063.1"/>
</dbReference>
<gene>
    <name evidence="9" type="ORF">JM93_01711</name>
</gene>
<keyword evidence="10" id="KW-1185">Reference proteome</keyword>
<proteinExistence type="inferred from homology"/>
<dbReference type="SUPFAM" id="SSF53822">
    <property type="entry name" value="Periplasmic binding protein-like I"/>
    <property type="match status" value="1"/>
</dbReference>
<name>A0A562T8G0_9HYPH</name>
<evidence type="ECO:0000313" key="10">
    <source>
        <dbReference type="Proteomes" id="UP000320593"/>
    </source>
</evidence>
<keyword evidence="5" id="KW-0472">Membrane</keyword>
<dbReference type="PANTHER" id="PTHR34296:SF2">
    <property type="entry name" value="ABC TRANSPORTER GUANOSINE-BINDING PROTEIN NUPN"/>
    <property type="match status" value="1"/>
</dbReference>
<dbReference type="OrthoDB" id="9784230at2"/>
<protein>
    <submittedName>
        <fullName evidence="9">Basic membrane protein A</fullName>
    </submittedName>
</protein>
<evidence type="ECO:0000256" key="7">
    <source>
        <dbReference type="SAM" id="SignalP"/>
    </source>
</evidence>
<reference evidence="9 10" key="1">
    <citation type="submission" date="2019-07" db="EMBL/GenBank/DDBJ databases">
        <title>Genomic Encyclopedia of Archaeal and Bacterial Type Strains, Phase II (KMG-II): from individual species to whole genera.</title>
        <authorList>
            <person name="Goeker M."/>
        </authorList>
    </citation>
    <scope>NUCLEOTIDE SEQUENCE [LARGE SCALE GENOMIC DNA]</scope>
    <source>
        <strain evidence="9 10">ATCC BAA-252</strain>
    </source>
</reference>
<feature type="chain" id="PRO_5022128260" evidence="7">
    <location>
        <begin position="26"/>
        <end position="335"/>
    </location>
</feature>
<evidence type="ECO:0000256" key="5">
    <source>
        <dbReference type="ARBA" id="ARBA00023136"/>
    </source>
</evidence>
<organism evidence="9 10">
    <name type="scientific">Roseibium hamelinense</name>
    <dbReference type="NCBI Taxonomy" id="150831"/>
    <lineage>
        <taxon>Bacteria</taxon>
        <taxon>Pseudomonadati</taxon>
        <taxon>Pseudomonadota</taxon>
        <taxon>Alphaproteobacteria</taxon>
        <taxon>Hyphomicrobiales</taxon>
        <taxon>Stappiaceae</taxon>
        <taxon>Roseibium</taxon>
    </lineage>
</organism>
<dbReference type="PANTHER" id="PTHR34296">
    <property type="entry name" value="TRANSCRIPTIONAL ACTIVATOR PROTEIN MED"/>
    <property type="match status" value="1"/>
</dbReference>
<evidence type="ECO:0000256" key="4">
    <source>
        <dbReference type="ARBA" id="ARBA00022729"/>
    </source>
</evidence>
<dbReference type="AlphaFoldDB" id="A0A562T8G0"/>
<sequence length="335" mass="34519">MKYGILASVCLGASLAMAFTIAANAQTSGAIVFNGMKNDGAFNELGFDGSKRAKDELGVTIRERVADNEAETTEALRVFAKNGVEHLLTLGFANTEAVKTVAAEYPDAKFTIIDGYIPDMPNVRSVLFAEHQSGFIAGYAAGLKSKTGKVGAIGGVDIPPVRKFMCGFAAGAAHANPDITVVADYVSDTPAGFRDLEGGMKLAEGMTADSVDVIFAPAGRAAEGAAKAAEKAGAYAIMVDANQNGFIPGTVLTTALKRVDEAAFATWKAAQDGTWEPGVFTMTAAENGVDWAVDEHNKSAVSDIEAQVNAVKAALASGEITVAPAAGVDGCAEVL</sequence>
<dbReference type="Gene3D" id="3.40.50.2300">
    <property type="match status" value="2"/>
</dbReference>
<comment type="similarity">
    <text evidence="2">Belongs to the BMP lipoprotein family.</text>
</comment>
<feature type="signal peptide" evidence="7">
    <location>
        <begin position="1"/>
        <end position="25"/>
    </location>
</feature>
<evidence type="ECO:0000256" key="6">
    <source>
        <dbReference type="ARBA" id="ARBA00023288"/>
    </source>
</evidence>
<dbReference type="Proteomes" id="UP000320593">
    <property type="component" value="Unassembled WGS sequence"/>
</dbReference>
<keyword evidence="6" id="KW-0449">Lipoprotein</keyword>
<accession>A0A562T8G0</accession>
<comment type="caution">
    <text evidence="9">The sequence shown here is derived from an EMBL/GenBank/DDBJ whole genome shotgun (WGS) entry which is preliminary data.</text>
</comment>
<dbReference type="InterPro" id="IPR003760">
    <property type="entry name" value="PnrA-like"/>
</dbReference>
<feature type="domain" description="ABC transporter substrate-binding protein PnrA-like" evidence="8">
    <location>
        <begin position="28"/>
        <end position="321"/>
    </location>
</feature>
<dbReference type="GO" id="GO:0005886">
    <property type="term" value="C:plasma membrane"/>
    <property type="evidence" value="ECO:0007669"/>
    <property type="project" value="UniProtKB-SubCell"/>
</dbReference>
<dbReference type="EMBL" id="VLLF01000003">
    <property type="protein sequence ID" value="TWI89508.1"/>
    <property type="molecule type" value="Genomic_DNA"/>
</dbReference>